<sequence length="67" mass="7598">MDKVSETCPLFLLTTEEKVRERVTFIGHVGTLEAVNVNSVYSRKGSVTALSRNFNGSWFDWSVCRNN</sequence>
<organism evidence="1 2">
    <name type="scientific">Paenibacillus silvestris</name>
    <dbReference type="NCBI Taxonomy" id="2606219"/>
    <lineage>
        <taxon>Bacteria</taxon>
        <taxon>Bacillati</taxon>
        <taxon>Bacillota</taxon>
        <taxon>Bacilli</taxon>
        <taxon>Bacillales</taxon>
        <taxon>Paenibacillaceae</taxon>
        <taxon>Paenibacillus</taxon>
    </lineage>
</organism>
<keyword evidence="2" id="KW-1185">Reference proteome</keyword>
<dbReference type="AlphaFoldDB" id="A0A6L8V0S8"/>
<name>A0A6L8V0S8_9BACL</name>
<comment type="caution">
    <text evidence="1">The sequence shown here is derived from an EMBL/GenBank/DDBJ whole genome shotgun (WGS) entry which is preliminary data.</text>
</comment>
<evidence type="ECO:0000313" key="2">
    <source>
        <dbReference type="Proteomes" id="UP000481087"/>
    </source>
</evidence>
<proteinExistence type="predicted"/>
<gene>
    <name evidence="1" type="ORF">GQF01_12120</name>
</gene>
<accession>A0A6L8V0S8</accession>
<evidence type="ECO:0000313" key="1">
    <source>
        <dbReference type="EMBL" id="MZQ82850.1"/>
    </source>
</evidence>
<reference evidence="1 2" key="1">
    <citation type="submission" date="2019-12" db="EMBL/GenBank/DDBJ databases">
        <title>Paenibacillus sp. nov. sp. isolated from soil.</title>
        <authorList>
            <person name="Kim J."/>
            <person name="Jeong S.E."/>
            <person name="Jung H.S."/>
            <person name="Jeon C.O."/>
        </authorList>
    </citation>
    <scope>NUCLEOTIDE SEQUENCE [LARGE SCALE GENOMIC DNA]</scope>
    <source>
        <strain evidence="1 2">5J-6</strain>
    </source>
</reference>
<protein>
    <submittedName>
        <fullName evidence="1">Uncharacterized protein</fullName>
    </submittedName>
</protein>
<dbReference type="Proteomes" id="UP000481087">
    <property type="component" value="Unassembled WGS sequence"/>
</dbReference>
<dbReference type="RefSeq" id="WP_161407017.1">
    <property type="nucleotide sequence ID" value="NZ_WTUZ01000015.1"/>
</dbReference>
<dbReference type="EMBL" id="WTUZ01000015">
    <property type="protein sequence ID" value="MZQ82850.1"/>
    <property type="molecule type" value="Genomic_DNA"/>
</dbReference>